<gene>
    <name evidence="2" type="ORF">TCEB3V08_LOCUS3291</name>
</gene>
<proteinExistence type="predicted"/>
<organism evidence="2">
    <name type="scientific">Timema cristinae</name>
    <name type="common">Walking stick</name>
    <dbReference type="NCBI Taxonomy" id="61476"/>
    <lineage>
        <taxon>Eukaryota</taxon>
        <taxon>Metazoa</taxon>
        <taxon>Ecdysozoa</taxon>
        <taxon>Arthropoda</taxon>
        <taxon>Hexapoda</taxon>
        <taxon>Insecta</taxon>
        <taxon>Pterygota</taxon>
        <taxon>Neoptera</taxon>
        <taxon>Polyneoptera</taxon>
        <taxon>Phasmatodea</taxon>
        <taxon>Timematodea</taxon>
        <taxon>Timematoidea</taxon>
        <taxon>Timematidae</taxon>
        <taxon>Timema</taxon>
    </lineage>
</organism>
<dbReference type="EMBL" id="OC317252">
    <property type="protein sequence ID" value="CAD7395730.1"/>
    <property type="molecule type" value="Genomic_DNA"/>
</dbReference>
<evidence type="ECO:0000256" key="1">
    <source>
        <dbReference type="SAM" id="MobiDB-lite"/>
    </source>
</evidence>
<sequence>MAVSGLILGVGMRKVKYCDVVESHLGLNHATYEEHGVCWTVEQDEGERMVRVELNRFRGCHNHKSRIGKVELEEVNPHLRGGRVENHLRKTTPSSPDRESNLDLPVLSSRAQHDKRKKLFIGPVLRSKNKRECVTLSMSIVEVKGEFRDREVWRKHWTEAPADTNANTAAKLSGDSTRLELRSPERDAYMQQIKILETANGLIRSALAEVSANLSHPMGGTIKIGDGFDDDLFITVIVSWTSADVVLSAASSRVIGSRNTFMKDGFKYTLNAQAPDNDKLVEFFDYFVDRCLENDAPVET</sequence>
<accession>A0A7R9CFH9</accession>
<feature type="region of interest" description="Disordered" evidence="1">
    <location>
        <begin position="82"/>
        <end position="108"/>
    </location>
</feature>
<name>A0A7R9CFH9_TIMCR</name>
<reference evidence="2" key="1">
    <citation type="submission" date="2020-11" db="EMBL/GenBank/DDBJ databases">
        <authorList>
            <person name="Tran Van P."/>
        </authorList>
    </citation>
    <scope>NUCLEOTIDE SEQUENCE</scope>
</reference>
<dbReference type="AlphaFoldDB" id="A0A7R9CFH9"/>
<evidence type="ECO:0000313" key="2">
    <source>
        <dbReference type="EMBL" id="CAD7395730.1"/>
    </source>
</evidence>
<protein>
    <submittedName>
        <fullName evidence="2">Uncharacterized protein</fullName>
    </submittedName>
</protein>